<proteinExistence type="predicted"/>
<dbReference type="GO" id="GO:0005975">
    <property type="term" value="P:carbohydrate metabolic process"/>
    <property type="evidence" value="ECO:0007669"/>
    <property type="project" value="InterPro"/>
</dbReference>
<dbReference type="EMBL" id="CP059732">
    <property type="protein sequence ID" value="QMW02234.1"/>
    <property type="molecule type" value="Genomic_DNA"/>
</dbReference>
<dbReference type="SUPFAM" id="SSF48239">
    <property type="entry name" value="Terpenoid cyclases/Protein prenyltransferases"/>
    <property type="match status" value="1"/>
</dbReference>
<evidence type="ECO:0000313" key="3">
    <source>
        <dbReference type="Proteomes" id="UP000515369"/>
    </source>
</evidence>
<name>A0A7G5GTP2_9BACT</name>
<keyword evidence="3" id="KW-1185">Reference proteome</keyword>
<keyword evidence="1" id="KW-0732">Signal</keyword>
<dbReference type="Gene3D" id="1.50.10.20">
    <property type="match status" value="1"/>
</dbReference>
<dbReference type="InterPro" id="IPR008930">
    <property type="entry name" value="Terpenoid_cyclase/PrenylTrfase"/>
</dbReference>
<organism evidence="2 3">
    <name type="scientific">Spirosoma foliorum</name>
    <dbReference type="NCBI Taxonomy" id="2710596"/>
    <lineage>
        <taxon>Bacteria</taxon>
        <taxon>Pseudomonadati</taxon>
        <taxon>Bacteroidota</taxon>
        <taxon>Cytophagia</taxon>
        <taxon>Cytophagales</taxon>
        <taxon>Cytophagaceae</taxon>
        <taxon>Spirosoma</taxon>
    </lineage>
</organism>
<dbReference type="Proteomes" id="UP000515369">
    <property type="component" value="Chromosome"/>
</dbReference>
<dbReference type="InterPro" id="IPR008928">
    <property type="entry name" value="6-hairpin_glycosidase_sf"/>
</dbReference>
<feature type="chain" id="PRO_5028814022" evidence="1">
    <location>
        <begin position="19"/>
        <end position="862"/>
    </location>
</feature>
<dbReference type="KEGG" id="sfol:H3H32_30630"/>
<sequence>MKNKLVVAAYLLTLSAFGSLRSVNGQTVSPQLANDRIRLIWAKTARGFEGKQIQVKKGERWLTVGTPSGENTLLYAAEKPSDKPDTTFRDLTGAIFPSEKYHYQQVQWAESTNPVSLNKAGQAIHFFPQKADQITKNSIVFRQETEMATIVSEWMLDPTFASDIVVKQTITPKKAGYFSLASPTLTTISEQNLAWATVPGYFQGNKFQPNFALAYAYGHGIPTLPVIYRERCASTLSPMITTKNGVTIAVIPEPGLARDPWANDKITQIDWNIGLSHMNRKAQLSPTLYYPVLGEPKSALKAGEPISYTFRYSLTDGDWFKALNHAVYDVYRFKETLGLRQSKQSLTDRIEKMHHYLTDSKTSLWNIEEFEGKKIGAQSYLGGVVGSDKDAMKNSDYGAMWMLANATKDPLLTQNVLPYAENFKLAQQETGNSFFKGAPEGQYYLAKKKKFVEEWGEVVEPIGLTYYTMLDIGNMLLFEPNSTELKERLRFGADRLLTWQKPDGSWAVAYDRHTEKEIFKDILDVRPTFYGLIVAYRILKDPKYLAAARKGADWFLKNAIETGSYLGVCGDARYAPDFATGQSAQALLDLYDLTHDARYKTAAITAAKVYTSSIYTHPIASHQQKSVNGTPREDWEISQTGLSFEHGGIFGSATRHGPIQLCSHAGLFIRMYGLTKEPIFADMARAGAIGRDAFVDPKTSVASYYWQAMNRGAGPYPHHAWWQIGWLTDYLMAEAELRSIGKVTFPRGFVTPKVGPHQTYGFKAGMIYGQPATLLIQEGLVQPDSPVIDYILARSADQKKLYVVLQNNRAQSTKSKIQINPSVLKKNIASAKWLPTNETVAPDAISIDLPGFGQSVLEIDLQ</sequence>
<dbReference type="RefSeq" id="WP_182459545.1">
    <property type="nucleotide sequence ID" value="NZ_CP059732.1"/>
</dbReference>
<gene>
    <name evidence="2" type="ORF">H3H32_30630</name>
</gene>
<accession>A0A7G5GTP2</accession>
<evidence type="ECO:0000313" key="2">
    <source>
        <dbReference type="EMBL" id="QMW02234.1"/>
    </source>
</evidence>
<dbReference type="AlphaFoldDB" id="A0A7G5GTP2"/>
<reference evidence="2 3" key="1">
    <citation type="submission" date="2020-07" db="EMBL/GenBank/DDBJ databases">
        <title>Spirosoma foliorum sp. nov., isolated from the leaves on the Nejang mountain Korea, Republic of.</title>
        <authorList>
            <person name="Ho H."/>
            <person name="Lee Y.-J."/>
            <person name="Nurcahyanto D.-A."/>
            <person name="Kim S.-G."/>
        </authorList>
    </citation>
    <scope>NUCLEOTIDE SEQUENCE [LARGE SCALE GENOMIC DNA]</scope>
    <source>
        <strain evidence="2 3">PL0136</strain>
    </source>
</reference>
<feature type="signal peptide" evidence="1">
    <location>
        <begin position="1"/>
        <end position="18"/>
    </location>
</feature>
<protein>
    <submittedName>
        <fullName evidence="2">Glycerophosphoryl diester phosphodiesterase</fullName>
    </submittedName>
</protein>
<evidence type="ECO:0000256" key="1">
    <source>
        <dbReference type="SAM" id="SignalP"/>
    </source>
</evidence>
<dbReference type="SUPFAM" id="SSF48208">
    <property type="entry name" value="Six-hairpin glycosidases"/>
    <property type="match status" value="1"/>
</dbReference>